<accession>A0A0D0B207</accession>
<dbReference type="EMBL" id="KN835300">
    <property type="protein sequence ID" value="KIK40507.1"/>
    <property type="molecule type" value="Genomic_DNA"/>
</dbReference>
<dbReference type="InParanoid" id="A0A0D0B207"/>
<sequence>MQSNRPSLQTGQPRVGLPSSPACTRLKRDAPFVEGHSRNKSQPNVFTPTRPLRPHRPSVSAPTSAAHVARVSTRSGPRAIGATLGSRSNLKAPAGSRESSTSAGSESSASSFSFQGRMNSQVSSSTSLEDYFEPLKSSGPDKLLQTDSDPDQHEDPQRGRHLLIMENGDSIWNRVAAAASVLTVNVNKAWYSRIGATDEEETAPGRDSHLIRVMKTYHLAKARHPSDLPDWLFDERERKPSLGSRFTEPPRGAASDAQRLRPSALRHIYDDAASRAPRTNHSQTASRVLAPPEKTGSSKAADRLKAFRDAKRADLGVRHVYSKSESLSYSPPRVHTNVNARHDDKHQGALSFPTRRPLLSAQPSQPGAF</sequence>
<feature type="compositionally biased region" description="Polar residues" evidence="1">
    <location>
        <begin position="116"/>
        <end position="128"/>
    </location>
</feature>
<organism evidence="2 3">
    <name type="scientific">Suillus luteus UH-Slu-Lm8-n1</name>
    <dbReference type="NCBI Taxonomy" id="930992"/>
    <lineage>
        <taxon>Eukaryota</taxon>
        <taxon>Fungi</taxon>
        <taxon>Dikarya</taxon>
        <taxon>Basidiomycota</taxon>
        <taxon>Agaricomycotina</taxon>
        <taxon>Agaricomycetes</taxon>
        <taxon>Agaricomycetidae</taxon>
        <taxon>Boletales</taxon>
        <taxon>Suillineae</taxon>
        <taxon>Suillaceae</taxon>
        <taxon>Suillus</taxon>
    </lineage>
</organism>
<dbReference type="AlphaFoldDB" id="A0A0D0B207"/>
<evidence type="ECO:0000256" key="1">
    <source>
        <dbReference type="SAM" id="MobiDB-lite"/>
    </source>
</evidence>
<reference evidence="3" key="2">
    <citation type="submission" date="2015-01" db="EMBL/GenBank/DDBJ databases">
        <title>Evolutionary Origins and Diversification of the Mycorrhizal Mutualists.</title>
        <authorList>
            <consortium name="DOE Joint Genome Institute"/>
            <consortium name="Mycorrhizal Genomics Consortium"/>
            <person name="Kohler A."/>
            <person name="Kuo A."/>
            <person name="Nagy L.G."/>
            <person name="Floudas D."/>
            <person name="Copeland A."/>
            <person name="Barry K.W."/>
            <person name="Cichocki N."/>
            <person name="Veneault-Fourrey C."/>
            <person name="LaButti K."/>
            <person name="Lindquist E.A."/>
            <person name="Lipzen A."/>
            <person name="Lundell T."/>
            <person name="Morin E."/>
            <person name="Murat C."/>
            <person name="Riley R."/>
            <person name="Ohm R."/>
            <person name="Sun H."/>
            <person name="Tunlid A."/>
            <person name="Henrissat B."/>
            <person name="Grigoriev I.V."/>
            <person name="Hibbett D.S."/>
            <person name="Martin F."/>
        </authorList>
    </citation>
    <scope>NUCLEOTIDE SEQUENCE [LARGE SCALE GENOMIC DNA]</scope>
    <source>
        <strain evidence="3">UH-Slu-Lm8-n1</strain>
    </source>
</reference>
<reference evidence="2 3" key="1">
    <citation type="submission" date="2014-04" db="EMBL/GenBank/DDBJ databases">
        <authorList>
            <consortium name="DOE Joint Genome Institute"/>
            <person name="Kuo A."/>
            <person name="Ruytinx J."/>
            <person name="Rineau F."/>
            <person name="Colpaert J."/>
            <person name="Kohler A."/>
            <person name="Nagy L.G."/>
            <person name="Floudas D."/>
            <person name="Copeland A."/>
            <person name="Barry K.W."/>
            <person name="Cichocki N."/>
            <person name="Veneault-Fourrey C."/>
            <person name="LaButti K."/>
            <person name="Lindquist E.A."/>
            <person name="Lipzen A."/>
            <person name="Lundell T."/>
            <person name="Morin E."/>
            <person name="Murat C."/>
            <person name="Sun H."/>
            <person name="Tunlid A."/>
            <person name="Henrissat B."/>
            <person name="Grigoriev I.V."/>
            <person name="Hibbett D.S."/>
            <person name="Martin F."/>
            <person name="Nordberg H.P."/>
            <person name="Cantor M.N."/>
            <person name="Hua S.X."/>
        </authorList>
    </citation>
    <scope>NUCLEOTIDE SEQUENCE [LARGE SCALE GENOMIC DNA]</scope>
    <source>
        <strain evidence="2 3">UH-Slu-Lm8-n1</strain>
    </source>
</reference>
<feature type="compositionally biased region" description="Polar residues" evidence="1">
    <location>
        <begin position="1"/>
        <end position="12"/>
    </location>
</feature>
<keyword evidence="3" id="KW-1185">Reference proteome</keyword>
<evidence type="ECO:0008006" key="4">
    <source>
        <dbReference type="Google" id="ProtNLM"/>
    </source>
</evidence>
<feature type="region of interest" description="Disordered" evidence="1">
    <location>
        <begin position="241"/>
        <end position="260"/>
    </location>
</feature>
<evidence type="ECO:0000313" key="2">
    <source>
        <dbReference type="EMBL" id="KIK40507.1"/>
    </source>
</evidence>
<gene>
    <name evidence="2" type="ORF">CY34DRAFT_261796</name>
</gene>
<dbReference type="HOGENOM" id="CLU_057364_0_0_1"/>
<feature type="region of interest" description="Disordered" evidence="1">
    <location>
        <begin position="321"/>
        <end position="369"/>
    </location>
</feature>
<name>A0A0D0B207_9AGAM</name>
<feature type="compositionally biased region" description="Low complexity" evidence="1">
    <location>
        <begin position="95"/>
        <end position="114"/>
    </location>
</feature>
<dbReference type="Proteomes" id="UP000054485">
    <property type="component" value="Unassembled WGS sequence"/>
</dbReference>
<proteinExistence type="predicted"/>
<feature type="compositionally biased region" description="Basic and acidic residues" evidence="1">
    <location>
        <begin position="26"/>
        <end position="37"/>
    </location>
</feature>
<protein>
    <recommendedName>
        <fullName evidence="4">Mso1 N-terminal domain-containing protein</fullName>
    </recommendedName>
</protein>
<dbReference type="OrthoDB" id="2683368at2759"/>
<feature type="region of interest" description="Disordered" evidence="1">
    <location>
        <begin position="271"/>
        <end position="301"/>
    </location>
</feature>
<feature type="compositionally biased region" description="Polar residues" evidence="1">
    <location>
        <begin position="277"/>
        <end position="286"/>
    </location>
</feature>
<feature type="region of interest" description="Disordered" evidence="1">
    <location>
        <begin position="1"/>
        <end position="156"/>
    </location>
</feature>
<evidence type="ECO:0000313" key="3">
    <source>
        <dbReference type="Proteomes" id="UP000054485"/>
    </source>
</evidence>